<dbReference type="EMBL" id="MU825874">
    <property type="protein sequence ID" value="KAJ7387223.1"/>
    <property type="molecule type" value="Genomic_DNA"/>
</dbReference>
<dbReference type="InterPro" id="IPR000156">
    <property type="entry name" value="Ran_bind_dom"/>
</dbReference>
<comment type="caution">
    <text evidence="3">The sequence shown here is derived from an EMBL/GenBank/DDBJ whole genome shotgun (WGS) entry which is preliminary data.</text>
</comment>
<dbReference type="Pfam" id="PF00638">
    <property type="entry name" value="Ran_BP1"/>
    <property type="match status" value="1"/>
</dbReference>
<dbReference type="PANTHER" id="PTHR23138">
    <property type="entry name" value="RAN BINDING PROTEIN"/>
    <property type="match status" value="1"/>
</dbReference>
<evidence type="ECO:0000259" key="2">
    <source>
        <dbReference type="PROSITE" id="PS50196"/>
    </source>
</evidence>
<sequence>MSNEKVSEEAPASPEIHFEPIVSLPKVDVKSLEENEEAILKLRAKLYRFETSGDENEWKERGVGEVKILKHGDKGTYRVLMRRDKTFKICANHYITREIELKTNCGSDRAWVWTAQDFADEEVKTETLAIRFANADNAKKFKEIIIKCQDEIPEDDDTTDEQESNKLAKELEGLKVKESNDEDDKENEPQNKDNETSSKGSEAKESEATETTATEEDKGEESTEDTPEK</sequence>
<name>A0A9X0D697_9CNID</name>
<dbReference type="GO" id="GO:0005096">
    <property type="term" value="F:GTPase activator activity"/>
    <property type="evidence" value="ECO:0007669"/>
    <property type="project" value="TreeGrafter"/>
</dbReference>
<accession>A0A9X0D697</accession>
<dbReference type="GO" id="GO:0005737">
    <property type="term" value="C:cytoplasm"/>
    <property type="evidence" value="ECO:0007669"/>
    <property type="project" value="TreeGrafter"/>
</dbReference>
<proteinExistence type="predicted"/>
<feature type="region of interest" description="Disordered" evidence="1">
    <location>
        <begin position="153"/>
        <end position="229"/>
    </location>
</feature>
<dbReference type="InterPro" id="IPR011993">
    <property type="entry name" value="PH-like_dom_sf"/>
</dbReference>
<dbReference type="Gene3D" id="2.30.29.30">
    <property type="entry name" value="Pleckstrin-homology domain (PH domain)/Phosphotyrosine-binding domain (PTB)"/>
    <property type="match status" value="1"/>
</dbReference>
<dbReference type="GO" id="GO:0005643">
    <property type="term" value="C:nuclear pore"/>
    <property type="evidence" value="ECO:0007669"/>
    <property type="project" value="TreeGrafter"/>
</dbReference>
<dbReference type="FunFam" id="2.30.29.30:FF:000018">
    <property type="entry name" value="E3 SUMO-protein ligase RanBP2"/>
    <property type="match status" value="1"/>
</dbReference>
<dbReference type="InterPro" id="IPR045256">
    <property type="entry name" value="RanBP1_RanBD"/>
</dbReference>
<feature type="compositionally biased region" description="Acidic residues" evidence="1">
    <location>
        <begin position="153"/>
        <end position="162"/>
    </location>
</feature>
<feature type="compositionally biased region" description="Basic and acidic residues" evidence="1">
    <location>
        <begin position="187"/>
        <end position="207"/>
    </location>
</feature>
<feature type="domain" description="RanBD1" evidence="2">
    <location>
        <begin position="17"/>
        <end position="154"/>
    </location>
</feature>
<feature type="compositionally biased region" description="Basic and acidic residues" evidence="1">
    <location>
        <begin position="163"/>
        <end position="179"/>
    </location>
</feature>
<keyword evidence="4" id="KW-1185">Reference proteome</keyword>
<gene>
    <name evidence="3" type="primary">RANBP1</name>
    <name evidence="3" type="ORF">OS493_004197</name>
</gene>
<evidence type="ECO:0000256" key="1">
    <source>
        <dbReference type="SAM" id="MobiDB-lite"/>
    </source>
</evidence>
<reference evidence="3" key="1">
    <citation type="submission" date="2023-01" db="EMBL/GenBank/DDBJ databases">
        <title>Genome assembly of the deep-sea coral Lophelia pertusa.</title>
        <authorList>
            <person name="Herrera S."/>
            <person name="Cordes E."/>
        </authorList>
    </citation>
    <scope>NUCLEOTIDE SEQUENCE</scope>
    <source>
        <strain evidence="3">USNM1676648</strain>
        <tissue evidence="3">Polyp</tissue>
    </source>
</reference>
<dbReference type="PANTHER" id="PTHR23138:SF94">
    <property type="entry name" value="RAN BINDING PROTEIN 1"/>
    <property type="match status" value="1"/>
</dbReference>
<dbReference type="Proteomes" id="UP001163046">
    <property type="component" value="Unassembled WGS sequence"/>
</dbReference>
<dbReference type="OrthoDB" id="2357150at2759"/>
<organism evidence="3 4">
    <name type="scientific">Desmophyllum pertusum</name>
    <dbReference type="NCBI Taxonomy" id="174260"/>
    <lineage>
        <taxon>Eukaryota</taxon>
        <taxon>Metazoa</taxon>
        <taxon>Cnidaria</taxon>
        <taxon>Anthozoa</taxon>
        <taxon>Hexacorallia</taxon>
        <taxon>Scleractinia</taxon>
        <taxon>Caryophylliina</taxon>
        <taxon>Caryophylliidae</taxon>
        <taxon>Desmophyllum</taxon>
    </lineage>
</organism>
<evidence type="ECO:0000313" key="4">
    <source>
        <dbReference type="Proteomes" id="UP001163046"/>
    </source>
</evidence>
<dbReference type="SUPFAM" id="SSF50729">
    <property type="entry name" value="PH domain-like"/>
    <property type="match status" value="1"/>
</dbReference>
<dbReference type="CDD" id="cd13179">
    <property type="entry name" value="RanBD_RanBP1"/>
    <property type="match status" value="1"/>
</dbReference>
<dbReference type="SMART" id="SM00160">
    <property type="entry name" value="RanBD"/>
    <property type="match status" value="1"/>
</dbReference>
<dbReference type="GO" id="GO:0006913">
    <property type="term" value="P:nucleocytoplasmic transport"/>
    <property type="evidence" value="ECO:0007669"/>
    <property type="project" value="InterPro"/>
</dbReference>
<evidence type="ECO:0000313" key="3">
    <source>
        <dbReference type="EMBL" id="KAJ7387223.1"/>
    </source>
</evidence>
<dbReference type="AlphaFoldDB" id="A0A9X0D697"/>
<protein>
    <submittedName>
        <fullName evidence="3">Ran-specific GTPase-activating protein</fullName>
    </submittedName>
</protein>
<dbReference type="InterPro" id="IPR045255">
    <property type="entry name" value="RanBP1-like"/>
</dbReference>
<feature type="compositionally biased region" description="Acidic residues" evidence="1">
    <location>
        <begin position="213"/>
        <end position="229"/>
    </location>
</feature>
<dbReference type="PROSITE" id="PS50196">
    <property type="entry name" value="RANBD1"/>
    <property type="match status" value="1"/>
</dbReference>